<name>A0ABR2JDN5_9EUKA</name>
<accession>A0ABR2JDN5</accession>
<reference evidence="1 2" key="1">
    <citation type="submission" date="2024-04" db="EMBL/GenBank/DDBJ databases">
        <title>Tritrichomonas musculus Genome.</title>
        <authorList>
            <person name="Alves-Ferreira E."/>
            <person name="Grigg M."/>
            <person name="Lorenzi H."/>
            <person name="Galac M."/>
        </authorList>
    </citation>
    <scope>NUCLEOTIDE SEQUENCE [LARGE SCALE GENOMIC DNA]</scope>
    <source>
        <strain evidence="1 2">EAF2021</strain>
    </source>
</reference>
<proteinExistence type="predicted"/>
<gene>
    <name evidence="1" type="ORF">M9Y10_005603</name>
</gene>
<dbReference type="SUPFAM" id="SSF48371">
    <property type="entry name" value="ARM repeat"/>
    <property type="match status" value="1"/>
</dbReference>
<organism evidence="1 2">
    <name type="scientific">Tritrichomonas musculus</name>
    <dbReference type="NCBI Taxonomy" id="1915356"/>
    <lineage>
        <taxon>Eukaryota</taxon>
        <taxon>Metamonada</taxon>
        <taxon>Parabasalia</taxon>
        <taxon>Tritrichomonadida</taxon>
        <taxon>Tritrichomonadidae</taxon>
        <taxon>Tritrichomonas</taxon>
    </lineage>
</organism>
<comment type="caution">
    <text evidence="1">The sequence shown here is derived from an EMBL/GenBank/DDBJ whole genome shotgun (WGS) entry which is preliminary data.</text>
</comment>
<sequence>MEYKISSCSKELNKTDQNYYFIGSTDKSQDIFDFHEISKIFGEVQVFHANQQYDEAIKSLIHLRHRALIENPDAFPLFNENNIASILLDFLNNNFDFSFNRNAILIIIDFTRSNDKRYINQFISLSIIDKIKYFIDESNLLAPFALLEISYICNYKNTFDYLNQVDFNFDKFFQLLFTSHGKRSSEFMESFSLLSNMLNPQVNFNEIIIIIKNIDKFIKILPIHELSLYINLINFIVDLTDYDNFYDFTKQTELVPDLISLLYRINNPNDVNIKFVYSLLSIITFISQDSRCPEIQGSFLIDFYFNFQNPIISPFIFYIIGNLCKYHIEGPQNLFHSILNTNPSFDLINTAIQKGFINELGKVISNAKYYKKIEAVTCFSKIIVCSTQTMRVAIINSSGLNLVTIMSLLIDSLFFDTDNTEVDIILALLCLFEDIQKTLNNEEIASIIEETDLNRIYELDFEGGEENAILKRLKNSLEAFYNL</sequence>
<dbReference type="EMBL" id="JAPFFF010000012">
    <property type="protein sequence ID" value="KAK8875438.1"/>
    <property type="molecule type" value="Genomic_DNA"/>
</dbReference>
<protein>
    <submittedName>
        <fullName evidence="1">Uncharacterized protein</fullName>
    </submittedName>
</protein>
<dbReference type="InterPro" id="IPR016024">
    <property type="entry name" value="ARM-type_fold"/>
</dbReference>
<evidence type="ECO:0000313" key="1">
    <source>
        <dbReference type="EMBL" id="KAK8875438.1"/>
    </source>
</evidence>
<evidence type="ECO:0000313" key="2">
    <source>
        <dbReference type="Proteomes" id="UP001470230"/>
    </source>
</evidence>
<dbReference type="Proteomes" id="UP001470230">
    <property type="component" value="Unassembled WGS sequence"/>
</dbReference>
<keyword evidence="2" id="KW-1185">Reference proteome</keyword>